<accession>A0A395SGY8</accession>
<keyword evidence="2" id="KW-1185">Reference proteome</keyword>
<dbReference type="Gene3D" id="1.10.510.10">
    <property type="entry name" value="Transferase(Phosphotransferase) domain 1"/>
    <property type="match status" value="1"/>
</dbReference>
<organism evidence="1 2">
    <name type="scientific">Fusarium longipes</name>
    <dbReference type="NCBI Taxonomy" id="694270"/>
    <lineage>
        <taxon>Eukaryota</taxon>
        <taxon>Fungi</taxon>
        <taxon>Dikarya</taxon>
        <taxon>Ascomycota</taxon>
        <taxon>Pezizomycotina</taxon>
        <taxon>Sordariomycetes</taxon>
        <taxon>Hypocreomycetidae</taxon>
        <taxon>Hypocreales</taxon>
        <taxon>Nectriaceae</taxon>
        <taxon>Fusarium</taxon>
    </lineage>
</organism>
<dbReference type="EMBL" id="PXOG01000155">
    <property type="protein sequence ID" value="RGP71703.1"/>
    <property type="molecule type" value="Genomic_DNA"/>
</dbReference>
<proteinExistence type="predicted"/>
<dbReference type="Proteomes" id="UP000266234">
    <property type="component" value="Unassembled WGS sequence"/>
</dbReference>
<gene>
    <name evidence="1" type="ORF">FLONG3_7007</name>
</gene>
<comment type="caution">
    <text evidence="1">The sequence shown here is derived from an EMBL/GenBank/DDBJ whole genome shotgun (WGS) entry which is preliminary data.</text>
</comment>
<protein>
    <submittedName>
        <fullName evidence="1">Cmgc kinase</fullName>
    </submittedName>
</protein>
<evidence type="ECO:0000313" key="2">
    <source>
        <dbReference type="Proteomes" id="UP000266234"/>
    </source>
</evidence>
<evidence type="ECO:0000313" key="1">
    <source>
        <dbReference type="EMBL" id="RGP71703.1"/>
    </source>
</evidence>
<reference evidence="1 2" key="1">
    <citation type="journal article" date="2018" name="PLoS Pathog.">
        <title>Evolution of structural diversity of trichothecenes, a family of toxins produced by plant pathogenic and entomopathogenic fungi.</title>
        <authorList>
            <person name="Proctor R.H."/>
            <person name="McCormick S.P."/>
            <person name="Kim H.S."/>
            <person name="Cardoza R.E."/>
            <person name="Stanley A.M."/>
            <person name="Lindo L."/>
            <person name="Kelly A."/>
            <person name="Brown D.W."/>
            <person name="Lee T."/>
            <person name="Vaughan M.M."/>
            <person name="Alexander N.J."/>
            <person name="Busman M."/>
            <person name="Gutierrez S."/>
        </authorList>
    </citation>
    <scope>NUCLEOTIDE SEQUENCE [LARGE SCALE GENOMIC DNA]</scope>
    <source>
        <strain evidence="1 2">NRRL 20695</strain>
    </source>
</reference>
<dbReference type="AlphaFoldDB" id="A0A395SGY8"/>
<keyword evidence="1" id="KW-0418">Kinase</keyword>
<keyword evidence="1" id="KW-0808">Transferase</keyword>
<sequence length="214" mass="24445">MSICHVGADQDNTISTLHYVPDFRPANILVKLSKLDHLSTDELLTLIGQPKQTKVRAKSGKDLPASSTRYLVLVADLSTLGNEFLTDDIRVIDIGESFKFTSPPEYLGMSENYLTPEVLLELPNEIREQLPLFYMIHGQDELLAEMVRFFGKFPDEWWAKWDARRKYLNDDGNWIRKYENWSLKVALGGLLEIFDAKRPPGSKPVKTVESSEVE</sequence>
<name>A0A395SGY8_9HYPO</name>
<dbReference type="OrthoDB" id="5979581at2759"/>
<dbReference type="GO" id="GO:0016301">
    <property type="term" value="F:kinase activity"/>
    <property type="evidence" value="ECO:0007669"/>
    <property type="project" value="UniProtKB-KW"/>
</dbReference>